<keyword evidence="4" id="KW-1185">Reference proteome</keyword>
<evidence type="ECO:0000313" key="3">
    <source>
        <dbReference type="EMBL" id="GGC84455.1"/>
    </source>
</evidence>
<dbReference type="EMBL" id="BMFF01000001">
    <property type="protein sequence ID" value="GGC84455.1"/>
    <property type="molecule type" value="Genomic_DNA"/>
</dbReference>
<protein>
    <submittedName>
        <fullName evidence="3">Membrane protein</fullName>
    </submittedName>
</protein>
<organism evidence="3 4">
    <name type="scientific">Halopseudomonas salina</name>
    <dbReference type="NCBI Taxonomy" id="1323744"/>
    <lineage>
        <taxon>Bacteria</taxon>
        <taxon>Pseudomonadati</taxon>
        <taxon>Pseudomonadota</taxon>
        <taxon>Gammaproteobacteria</taxon>
        <taxon>Pseudomonadales</taxon>
        <taxon>Pseudomonadaceae</taxon>
        <taxon>Halopseudomonas</taxon>
    </lineage>
</organism>
<name>A0ABQ1NSZ8_9GAMM</name>
<feature type="domain" description="Inner membrane protein YgaP-like transmembrane" evidence="2">
    <location>
        <begin position="1"/>
        <end position="61"/>
    </location>
</feature>
<comment type="caution">
    <text evidence="3">The sequence shown here is derived from an EMBL/GenBank/DDBJ whole genome shotgun (WGS) entry which is preliminary data.</text>
</comment>
<keyword evidence="1" id="KW-0472">Membrane</keyword>
<sequence length="65" mass="6927">MTVNMGTADRVIRAIVGLVLIALVFLGPQTAWGWIGLIPLVTAFIGLCPAYSLLGIKTCKARSVR</sequence>
<dbReference type="Proteomes" id="UP000638188">
    <property type="component" value="Unassembled WGS sequence"/>
</dbReference>
<dbReference type="Pfam" id="PF11127">
    <property type="entry name" value="YgaP-like_TM"/>
    <property type="match status" value="1"/>
</dbReference>
<evidence type="ECO:0000313" key="4">
    <source>
        <dbReference type="Proteomes" id="UP000638188"/>
    </source>
</evidence>
<evidence type="ECO:0000259" key="2">
    <source>
        <dbReference type="Pfam" id="PF11127"/>
    </source>
</evidence>
<feature type="transmembrane region" description="Helical" evidence="1">
    <location>
        <begin position="12"/>
        <end position="28"/>
    </location>
</feature>
<evidence type="ECO:0000256" key="1">
    <source>
        <dbReference type="SAM" id="Phobius"/>
    </source>
</evidence>
<keyword evidence="1" id="KW-1133">Transmembrane helix</keyword>
<dbReference type="RefSeq" id="WP_150277843.1">
    <property type="nucleotide sequence ID" value="NZ_BMFF01000001.1"/>
</dbReference>
<gene>
    <name evidence="3" type="ORF">GCM10007418_00350</name>
</gene>
<feature type="transmembrane region" description="Helical" evidence="1">
    <location>
        <begin position="34"/>
        <end position="56"/>
    </location>
</feature>
<reference evidence="4" key="1">
    <citation type="journal article" date="2019" name="Int. J. Syst. Evol. Microbiol.">
        <title>The Global Catalogue of Microorganisms (GCM) 10K type strain sequencing project: providing services to taxonomists for standard genome sequencing and annotation.</title>
        <authorList>
            <consortium name="The Broad Institute Genomics Platform"/>
            <consortium name="The Broad Institute Genome Sequencing Center for Infectious Disease"/>
            <person name="Wu L."/>
            <person name="Ma J."/>
        </authorList>
    </citation>
    <scope>NUCLEOTIDE SEQUENCE [LARGE SCALE GENOMIC DNA]</scope>
    <source>
        <strain evidence="4">CGMCC 1.12482</strain>
    </source>
</reference>
<accession>A0ABQ1NSZ8</accession>
<dbReference type="InterPro" id="IPR021309">
    <property type="entry name" value="YgaP-like_TM"/>
</dbReference>
<proteinExistence type="predicted"/>
<keyword evidence="1" id="KW-0812">Transmembrane</keyword>